<dbReference type="GO" id="GO:0004370">
    <property type="term" value="F:glycerol kinase activity"/>
    <property type="evidence" value="ECO:0007669"/>
    <property type="project" value="UniProtKB-EC"/>
</dbReference>
<keyword evidence="13" id="KW-1185">Reference proteome</keyword>
<dbReference type="InterPro" id="IPR018485">
    <property type="entry name" value="FGGY_C"/>
</dbReference>
<comment type="caution">
    <text evidence="12">The sequence shown here is derived from an EMBL/GenBank/DDBJ whole genome shotgun (WGS) entry which is preliminary data.</text>
</comment>
<dbReference type="NCBIfam" id="TIGR01312">
    <property type="entry name" value="XylB"/>
    <property type="match status" value="1"/>
</dbReference>
<dbReference type="InterPro" id="IPR000577">
    <property type="entry name" value="Carb_kinase_FGGY"/>
</dbReference>
<evidence type="ECO:0000313" key="12">
    <source>
        <dbReference type="EMBL" id="KAG2486961.1"/>
    </source>
</evidence>
<dbReference type="SUPFAM" id="SSF53067">
    <property type="entry name" value="Actin-like ATPase domain"/>
    <property type="match status" value="2"/>
</dbReference>
<dbReference type="Gene3D" id="3.30.420.40">
    <property type="match status" value="2"/>
</dbReference>
<evidence type="ECO:0000256" key="9">
    <source>
        <dbReference type="ARBA" id="ARBA00023277"/>
    </source>
</evidence>
<dbReference type="InterPro" id="IPR050406">
    <property type="entry name" value="FGGY_Carb_Kinase"/>
</dbReference>
<evidence type="ECO:0000259" key="10">
    <source>
        <dbReference type="Pfam" id="PF00370"/>
    </source>
</evidence>
<dbReference type="GO" id="GO:0005524">
    <property type="term" value="F:ATP binding"/>
    <property type="evidence" value="ECO:0007669"/>
    <property type="project" value="UniProtKB-KW"/>
</dbReference>
<dbReference type="PROSITE" id="PS00933">
    <property type="entry name" value="FGGY_KINASES_1"/>
    <property type="match status" value="1"/>
</dbReference>
<evidence type="ECO:0000256" key="8">
    <source>
        <dbReference type="ARBA" id="ARBA00022840"/>
    </source>
</evidence>
<evidence type="ECO:0000313" key="13">
    <source>
        <dbReference type="Proteomes" id="UP000612055"/>
    </source>
</evidence>
<evidence type="ECO:0000256" key="4">
    <source>
        <dbReference type="ARBA" id="ARBA00022629"/>
    </source>
</evidence>
<dbReference type="GO" id="GO:0005997">
    <property type="term" value="P:xylulose metabolic process"/>
    <property type="evidence" value="ECO:0007669"/>
    <property type="project" value="InterPro"/>
</dbReference>
<dbReference type="CDD" id="cd07809">
    <property type="entry name" value="ASKHA_NBD_FGGY_BaXK-like"/>
    <property type="match status" value="1"/>
</dbReference>
<evidence type="ECO:0000259" key="11">
    <source>
        <dbReference type="Pfam" id="PF02782"/>
    </source>
</evidence>
<dbReference type="PANTHER" id="PTHR43095">
    <property type="entry name" value="SUGAR KINASE"/>
    <property type="match status" value="1"/>
</dbReference>
<keyword evidence="6" id="KW-0547">Nucleotide-binding</keyword>
<dbReference type="EMBL" id="JAEHOE010000104">
    <property type="protein sequence ID" value="KAG2486961.1"/>
    <property type="molecule type" value="Genomic_DNA"/>
</dbReference>
<dbReference type="AlphaFoldDB" id="A0A835XN56"/>
<keyword evidence="5" id="KW-0808">Transferase</keyword>
<keyword evidence="9" id="KW-0119">Carbohydrate metabolism</keyword>
<keyword evidence="8" id="KW-0067">ATP-binding</keyword>
<dbReference type="GO" id="GO:0004856">
    <property type="term" value="F:D-xylulokinase activity"/>
    <property type="evidence" value="ECO:0007669"/>
    <property type="project" value="InterPro"/>
</dbReference>
<dbReference type="InterPro" id="IPR043129">
    <property type="entry name" value="ATPase_NBD"/>
</dbReference>
<evidence type="ECO:0000256" key="5">
    <source>
        <dbReference type="ARBA" id="ARBA00022679"/>
    </source>
</evidence>
<keyword evidence="4" id="KW-0859">Xylose metabolism</keyword>
<dbReference type="PIRSF" id="PIRSF000538">
    <property type="entry name" value="GlpK"/>
    <property type="match status" value="1"/>
</dbReference>
<dbReference type="Pfam" id="PF02782">
    <property type="entry name" value="FGGY_C"/>
    <property type="match status" value="1"/>
</dbReference>
<evidence type="ECO:0000256" key="3">
    <source>
        <dbReference type="ARBA" id="ARBA00012099"/>
    </source>
</evidence>
<evidence type="ECO:0000256" key="2">
    <source>
        <dbReference type="ARBA" id="ARBA00009156"/>
    </source>
</evidence>
<dbReference type="PANTHER" id="PTHR43095:SF5">
    <property type="entry name" value="XYLULOSE KINASE"/>
    <property type="match status" value="1"/>
</dbReference>
<accession>A0A835XN56</accession>
<gene>
    <name evidence="12" type="ORF">HYH03_014458</name>
</gene>
<dbReference type="UniPathway" id="UPA00618">
    <property type="reaction ID" value="UER00672"/>
</dbReference>
<dbReference type="InterPro" id="IPR006000">
    <property type="entry name" value="Xylulokinase"/>
</dbReference>
<feature type="domain" description="Carbohydrate kinase FGGY C-terminal" evidence="11">
    <location>
        <begin position="255"/>
        <end position="437"/>
    </location>
</feature>
<organism evidence="12 13">
    <name type="scientific">Edaphochlamys debaryana</name>
    <dbReference type="NCBI Taxonomy" id="47281"/>
    <lineage>
        <taxon>Eukaryota</taxon>
        <taxon>Viridiplantae</taxon>
        <taxon>Chlorophyta</taxon>
        <taxon>core chlorophytes</taxon>
        <taxon>Chlorophyceae</taxon>
        <taxon>CS clade</taxon>
        <taxon>Chlamydomonadales</taxon>
        <taxon>Chlamydomonadales incertae sedis</taxon>
        <taxon>Edaphochlamys</taxon>
    </lineage>
</organism>
<reference evidence="12" key="1">
    <citation type="journal article" date="2020" name="bioRxiv">
        <title>Comparative genomics of Chlamydomonas.</title>
        <authorList>
            <person name="Craig R.J."/>
            <person name="Hasan A.R."/>
            <person name="Ness R.W."/>
            <person name="Keightley P.D."/>
        </authorList>
    </citation>
    <scope>NUCLEOTIDE SEQUENCE</scope>
    <source>
        <strain evidence="12">CCAP 11/70</strain>
    </source>
</reference>
<evidence type="ECO:0000256" key="1">
    <source>
        <dbReference type="ARBA" id="ARBA00005190"/>
    </source>
</evidence>
<dbReference type="InterPro" id="IPR018484">
    <property type="entry name" value="FGGY_N"/>
</dbReference>
<comment type="similarity">
    <text evidence="2">Belongs to the FGGY kinase family.</text>
</comment>
<dbReference type="Pfam" id="PF00370">
    <property type="entry name" value="FGGY_N"/>
    <property type="match status" value="1"/>
</dbReference>
<sequence>MALPAEPLALGVDVGTQGLKAVVYDMKSHAVLAKGSSAYGILPSPVPSRAEQDPATWLQALREAVGAALQGLDPARVAALAVSGQQHGLVVLDGEGQVLRPCKLWCDTESAAEAEQLSAKLGWKLVPSFTATKVLWLKRNEPDVYDRTATVLLPHDYVNLYLTGRKVMECGDASGTGLMDIPGRRWDAAAVAAVDERLGGLLPPLVDEPNRAIGTLQPSAAADLGLPAGALVGPGSGDNAMSALGAGAASAGAVVVSLGTSGTIFAKSPTPVLDPSGLVCPFADATGAFLPLLCTLNCTRLPEEVREAFGLSHAELTALAEREPPGCGGATWLPYLIGERTPCWPHASGALLGLRPGCLRPGLLYRAALEGATLSLLSGFRRMVAAGLAPGGRLRLVGGGARNPLWRQIVADAFGMEVVLPAEADSAALGAALQAAAIAEGVAVADYVAAHPPPMEDLVVRPNPEHRAAYDAALQRFEALGQQLFGV</sequence>
<dbReference type="EC" id="2.7.1.30" evidence="3"/>
<dbReference type="OrthoDB" id="1728974at2759"/>
<dbReference type="GO" id="GO:0019563">
    <property type="term" value="P:glycerol catabolic process"/>
    <property type="evidence" value="ECO:0007669"/>
    <property type="project" value="UniProtKB-UniPathway"/>
</dbReference>
<evidence type="ECO:0000256" key="7">
    <source>
        <dbReference type="ARBA" id="ARBA00022777"/>
    </source>
</evidence>
<protein>
    <recommendedName>
        <fullName evidence="3">glycerol kinase</fullName>
        <ecNumber evidence="3">2.7.1.30</ecNumber>
    </recommendedName>
</protein>
<dbReference type="GO" id="GO:0042732">
    <property type="term" value="P:D-xylose metabolic process"/>
    <property type="evidence" value="ECO:0007669"/>
    <property type="project" value="UniProtKB-KW"/>
</dbReference>
<comment type="pathway">
    <text evidence="1">Polyol metabolism; glycerol degradation via glycerol kinase pathway; sn-glycerol 3-phosphate from glycerol: step 1/1.</text>
</comment>
<dbReference type="InterPro" id="IPR018483">
    <property type="entry name" value="Carb_kinase_FGGY_CS"/>
</dbReference>
<keyword evidence="7" id="KW-0418">Kinase</keyword>
<dbReference type="Proteomes" id="UP000612055">
    <property type="component" value="Unassembled WGS sequence"/>
</dbReference>
<feature type="domain" description="Carbohydrate kinase FGGY N-terminal" evidence="10">
    <location>
        <begin position="9"/>
        <end position="245"/>
    </location>
</feature>
<evidence type="ECO:0000256" key="6">
    <source>
        <dbReference type="ARBA" id="ARBA00022741"/>
    </source>
</evidence>
<proteinExistence type="inferred from homology"/>
<name>A0A835XN56_9CHLO</name>